<proteinExistence type="predicted"/>
<comment type="caution">
    <text evidence="2">The sequence shown here is derived from an EMBL/GenBank/DDBJ whole genome shotgun (WGS) entry which is preliminary data.</text>
</comment>
<dbReference type="RefSeq" id="WP_133813635.1">
    <property type="nucleotide sequence ID" value="NZ_CAWPIF010000001.1"/>
</dbReference>
<evidence type="ECO:0000313" key="3">
    <source>
        <dbReference type="Proteomes" id="UP000697802"/>
    </source>
</evidence>
<dbReference type="InterPro" id="IPR023213">
    <property type="entry name" value="CAT-like_dom_sf"/>
</dbReference>
<dbReference type="SUPFAM" id="SSF52777">
    <property type="entry name" value="CoA-dependent acyltransferases"/>
    <property type="match status" value="1"/>
</dbReference>
<protein>
    <recommendedName>
        <fullName evidence="1">Condensation domain-containing protein</fullName>
    </recommendedName>
</protein>
<dbReference type="Pfam" id="PF00668">
    <property type="entry name" value="Condensation"/>
    <property type="match status" value="1"/>
</dbReference>
<feature type="domain" description="Condensation" evidence="1">
    <location>
        <begin position="1"/>
        <end position="103"/>
    </location>
</feature>
<reference evidence="2 3" key="1">
    <citation type="submission" date="2018-02" db="EMBL/GenBank/DDBJ databases">
        <authorList>
            <person name="Machado R.A."/>
        </authorList>
    </citation>
    <scope>NUCLEOTIDE SEQUENCE [LARGE SCALE GENOMIC DNA]</scope>
    <source>
        <strain evidence="2 3">T327</strain>
    </source>
</reference>
<evidence type="ECO:0000259" key="1">
    <source>
        <dbReference type="Pfam" id="PF00668"/>
    </source>
</evidence>
<evidence type="ECO:0000313" key="2">
    <source>
        <dbReference type="EMBL" id="NHB86204.1"/>
    </source>
</evidence>
<keyword evidence="3" id="KW-1185">Reference proteome</keyword>
<dbReference type="InterPro" id="IPR001242">
    <property type="entry name" value="Condensation_dom"/>
</dbReference>
<dbReference type="Proteomes" id="UP000697802">
    <property type="component" value="Unassembled WGS sequence"/>
</dbReference>
<dbReference type="EMBL" id="PUJU01000001">
    <property type="protein sequence ID" value="NHB86204.1"/>
    <property type="molecule type" value="Genomic_DNA"/>
</dbReference>
<organism evidence="2 3">
    <name type="scientific">Photorhabdus tasmaniensis</name>
    <dbReference type="NCBI Taxonomy" id="1004159"/>
    <lineage>
        <taxon>Bacteria</taxon>
        <taxon>Pseudomonadati</taxon>
        <taxon>Pseudomonadota</taxon>
        <taxon>Gammaproteobacteria</taxon>
        <taxon>Enterobacterales</taxon>
        <taxon>Morganellaceae</taxon>
        <taxon>Photorhabdus</taxon>
    </lineage>
</organism>
<name>A0ABX0GBZ7_9GAMM</name>
<sequence length="113" mass="12520">MPMVLHLSGPLNESVWQRALNTLFACHEVLRSVFVSIDGRPQVRLLTPDSGLPLSQHDLSGISDAGAVFERLSVEEACTPFDLSRGPLISLAAHSKIREFTCWMFTASRCHWG</sequence>
<gene>
    <name evidence="2" type="ORF">C5471_00095</name>
</gene>
<dbReference type="Gene3D" id="3.30.559.10">
    <property type="entry name" value="Chloramphenicol acetyltransferase-like domain"/>
    <property type="match status" value="1"/>
</dbReference>
<accession>A0ABX0GBZ7</accession>